<organism evidence="2 3">
    <name type="scientific">Chitinophaga costaii</name>
    <dbReference type="NCBI Taxonomy" id="1335309"/>
    <lineage>
        <taxon>Bacteria</taxon>
        <taxon>Pseudomonadati</taxon>
        <taxon>Bacteroidota</taxon>
        <taxon>Chitinophagia</taxon>
        <taxon>Chitinophagales</taxon>
        <taxon>Chitinophagaceae</taxon>
        <taxon>Chitinophaga</taxon>
    </lineage>
</organism>
<dbReference type="Pfam" id="PF12412">
    <property type="entry name" value="DUF3667"/>
    <property type="match status" value="1"/>
</dbReference>
<reference evidence="2 3" key="1">
    <citation type="submission" date="2016-08" db="EMBL/GenBank/DDBJ databases">
        <authorList>
            <person name="Seilhamer J.J."/>
        </authorList>
    </citation>
    <scope>NUCLEOTIDE SEQUENCE [LARGE SCALE GENOMIC DNA]</scope>
    <source>
        <strain evidence="2 3">A37T2</strain>
    </source>
</reference>
<evidence type="ECO:0000256" key="1">
    <source>
        <dbReference type="SAM" id="Phobius"/>
    </source>
</evidence>
<keyword evidence="1" id="KW-0812">Transmembrane</keyword>
<protein>
    <recommendedName>
        <fullName evidence="4">DUF3667 domain-containing protein</fullName>
    </recommendedName>
</protein>
<evidence type="ECO:0000313" key="2">
    <source>
        <dbReference type="EMBL" id="SCC40239.1"/>
    </source>
</evidence>
<dbReference type="EMBL" id="FMAR01000007">
    <property type="protein sequence ID" value="SCC40239.1"/>
    <property type="molecule type" value="Genomic_DNA"/>
</dbReference>
<sequence>MSNNLRHDKNCLNCGHEVPERYCGHCGQENIQPHETFGHLVHHFAADVVHYDSKFHTSIQYLLFRPGRLTKEYLAGKRVSFINPIRLYIFVSFVFFFTAFAITQKEEAGQENETGIHPAVLAQVRDSVINGLRQDGLEISKDEKVYPLADKVGNATAKLNLDTTVAFGKYNTVAQYDSAQAALPEAQRDTRRQRWTNRRIIYLKGKYAGANFPELMAEIVQHNGPKVMFLLLPLFALLLKSMYNWKRWYYADHAIFSIHLHSFWFLLILVVLLLNRIFDTGMFNQWGILLGFVYLVAALHNNYQQGWMKSLLKAGALTITYFMAIVFVIVAFVFLLLGLIL</sequence>
<accession>A0A1C4E9F4</accession>
<dbReference type="AlphaFoldDB" id="A0A1C4E9F4"/>
<dbReference type="STRING" id="1335309.GA0116948_107185"/>
<gene>
    <name evidence="2" type="ORF">GA0116948_107185</name>
</gene>
<feature type="transmembrane region" description="Helical" evidence="1">
    <location>
        <begin position="85"/>
        <end position="103"/>
    </location>
</feature>
<feature type="transmembrane region" description="Helical" evidence="1">
    <location>
        <begin position="286"/>
        <end position="303"/>
    </location>
</feature>
<proteinExistence type="predicted"/>
<dbReference type="RefSeq" id="WP_165798437.1">
    <property type="nucleotide sequence ID" value="NZ_FMAR01000007.1"/>
</dbReference>
<name>A0A1C4E9F4_9BACT</name>
<dbReference type="Proteomes" id="UP000242818">
    <property type="component" value="Unassembled WGS sequence"/>
</dbReference>
<dbReference type="InterPro" id="IPR022134">
    <property type="entry name" value="DUF3667"/>
</dbReference>
<feature type="transmembrane region" description="Helical" evidence="1">
    <location>
        <begin position="255"/>
        <end position="274"/>
    </location>
</feature>
<feature type="transmembrane region" description="Helical" evidence="1">
    <location>
        <begin position="315"/>
        <end position="340"/>
    </location>
</feature>
<keyword evidence="3" id="KW-1185">Reference proteome</keyword>
<evidence type="ECO:0000313" key="3">
    <source>
        <dbReference type="Proteomes" id="UP000242818"/>
    </source>
</evidence>
<evidence type="ECO:0008006" key="4">
    <source>
        <dbReference type="Google" id="ProtNLM"/>
    </source>
</evidence>
<keyword evidence="1" id="KW-0472">Membrane</keyword>
<keyword evidence="1" id="KW-1133">Transmembrane helix</keyword>